<evidence type="ECO:0000256" key="2">
    <source>
        <dbReference type="ARBA" id="ARBA00022448"/>
    </source>
</evidence>
<keyword evidence="4" id="KW-0067">ATP-binding</keyword>
<dbReference type="SUPFAM" id="SSF47917">
    <property type="entry name" value="C-terminal domain of alpha and beta subunits of F1 ATP synthase"/>
    <property type="match status" value="1"/>
</dbReference>
<accession>A0A101M0J5</accession>
<dbReference type="GO" id="GO:0006811">
    <property type="term" value="P:monoatomic ion transport"/>
    <property type="evidence" value="ECO:0007669"/>
    <property type="project" value="UniProtKB-KW"/>
</dbReference>
<evidence type="ECO:0000256" key="4">
    <source>
        <dbReference type="ARBA" id="ARBA00022840"/>
    </source>
</evidence>
<evidence type="ECO:0000256" key="1">
    <source>
        <dbReference type="ARBA" id="ARBA00008936"/>
    </source>
</evidence>
<dbReference type="InterPro" id="IPR024034">
    <property type="entry name" value="ATPase_F1/V1_b/a_C"/>
</dbReference>
<gene>
    <name evidence="6" type="primary">atpB</name>
    <name evidence="6" type="ORF">ABT39_MTgene4690</name>
</gene>
<keyword evidence="5" id="KW-0406">Ion transport</keyword>
<protein>
    <submittedName>
        <fullName evidence="6">ATP synthase CF1 beta subunit</fullName>
    </submittedName>
</protein>
<reference evidence="6" key="1">
    <citation type="journal article" date="2015" name="Genome Biol. Evol.">
        <title>Organellar Genomes of White Spruce (Picea glauca): Assembly and Annotation.</title>
        <authorList>
            <person name="Jackman S.D."/>
            <person name="Warren R.L."/>
            <person name="Gibb E.A."/>
            <person name="Vandervalk B.P."/>
            <person name="Mohamadi H."/>
            <person name="Chu J."/>
            <person name="Raymond A."/>
            <person name="Pleasance S."/>
            <person name="Coope R."/>
            <person name="Wildung M.R."/>
            <person name="Ritland C.E."/>
            <person name="Bousquet J."/>
            <person name="Jones S.J."/>
            <person name="Bohlmann J."/>
            <person name="Birol I."/>
        </authorList>
    </citation>
    <scope>NUCLEOTIDE SEQUENCE [LARGE SCALE GENOMIC DNA]</scope>
    <source>
        <tissue evidence="6">Flushing bud</tissue>
    </source>
</reference>
<geneLocation type="mitochondrion" evidence="6"/>
<comment type="similarity">
    <text evidence="1">Belongs to the ATPase alpha/beta chains family.</text>
</comment>
<dbReference type="Gene3D" id="1.10.1140.10">
    <property type="entry name" value="Bovine Mitochondrial F1-atpase, Atp Synthase Beta Chain, Chain D, domain 3"/>
    <property type="match status" value="1"/>
</dbReference>
<sequence>MLTILTFRLNTMLQPWIVGEEHYEIAQGVKQTEQRDKELKHIIAIPGPDQKKIVSL</sequence>
<evidence type="ECO:0000256" key="5">
    <source>
        <dbReference type="ARBA" id="ARBA00023065"/>
    </source>
</evidence>
<evidence type="ECO:0000256" key="3">
    <source>
        <dbReference type="ARBA" id="ARBA00022741"/>
    </source>
</evidence>
<proteinExistence type="inferred from homology"/>
<organism evidence="6">
    <name type="scientific">Picea glauca</name>
    <name type="common">White spruce</name>
    <name type="synonym">Pinus glauca</name>
    <dbReference type="NCBI Taxonomy" id="3330"/>
    <lineage>
        <taxon>Eukaryota</taxon>
        <taxon>Viridiplantae</taxon>
        <taxon>Streptophyta</taxon>
        <taxon>Embryophyta</taxon>
        <taxon>Tracheophyta</taxon>
        <taxon>Spermatophyta</taxon>
        <taxon>Pinopsida</taxon>
        <taxon>Pinidae</taxon>
        <taxon>Conifers I</taxon>
        <taxon>Pinales</taxon>
        <taxon>Pinaceae</taxon>
        <taxon>Picea</taxon>
    </lineage>
</organism>
<dbReference type="EMBL" id="LKAM01000005">
    <property type="protein sequence ID" value="KUM48675.1"/>
    <property type="molecule type" value="Genomic_DNA"/>
</dbReference>
<name>A0A101M0J5_PICGL</name>
<keyword evidence="2" id="KW-0813">Transport</keyword>
<dbReference type="AlphaFoldDB" id="A0A101M0J5"/>
<keyword evidence="6" id="KW-0496">Mitochondrion</keyword>
<keyword evidence="3" id="KW-0547">Nucleotide-binding</keyword>
<evidence type="ECO:0000313" key="6">
    <source>
        <dbReference type="EMBL" id="KUM48675.1"/>
    </source>
</evidence>
<comment type="caution">
    <text evidence="6">The sequence shown here is derived from an EMBL/GenBank/DDBJ whole genome shotgun (WGS) entry which is preliminary data.</text>
</comment>